<name>A0A0B1SNB8_OESDE</name>
<feature type="region of interest" description="Disordered" evidence="1">
    <location>
        <begin position="29"/>
        <end position="138"/>
    </location>
</feature>
<evidence type="ECO:0000313" key="3">
    <source>
        <dbReference type="Proteomes" id="UP000053660"/>
    </source>
</evidence>
<sequence length="138" mass="15912">MAVKMLNSRIVDGRRLEVSLWDGKTKYKVQETEEERQRRLANWQNYIKGDSDDEDEGKNKEATKTEKKNEKGNNEAIKTDDKDGEEKGSVKTEDREKKEEEVKAEKLSSQEIPQEAAENSDEGPTPEKRPKLDDEAEQ</sequence>
<gene>
    <name evidence="2" type="ORF">OESDEN_15633</name>
</gene>
<accession>A0A0B1SNB8</accession>
<dbReference type="EMBL" id="KN567375">
    <property type="protein sequence ID" value="KHJ84650.1"/>
    <property type="molecule type" value="Genomic_DNA"/>
</dbReference>
<evidence type="ECO:0000313" key="2">
    <source>
        <dbReference type="EMBL" id="KHJ84650.1"/>
    </source>
</evidence>
<protein>
    <recommendedName>
        <fullName evidence="4">RRM domain-containing protein</fullName>
    </recommendedName>
</protein>
<reference evidence="2 3" key="1">
    <citation type="submission" date="2014-03" db="EMBL/GenBank/DDBJ databases">
        <title>Draft genome of the hookworm Oesophagostomum dentatum.</title>
        <authorList>
            <person name="Mitreva M."/>
        </authorList>
    </citation>
    <scope>NUCLEOTIDE SEQUENCE [LARGE SCALE GENOMIC DNA]</scope>
    <source>
        <strain evidence="2 3">OD-Hann</strain>
    </source>
</reference>
<evidence type="ECO:0008006" key="4">
    <source>
        <dbReference type="Google" id="ProtNLM"/>
    </source>
</evidence>
<keyword evidence="3" id="KW-1185">Reference proteome</keyword>
<dbReference type="Proteomes" id="UP000053660">
    <property type="component" value="Unassembled WGS sequence"/>
</dbReference>
<feature type="compositionally biased region" description="Basic and acidic residues" evidence="1">
    <location>
        <begin position="125"/>
        <end position="138"/>
    </location>
</feature>
<organism evidence="2 3">
    <name type="scientific">Oesophagostomum dentatum</name>
    <name type="common">Nodular worm</name>
    <dbReference type="NCBI Taxonomy" id="61180"/>
    <lineage>
        <taxon>Eukaryota</taxon>
        <taxon>Metazoa</taxon>
        <taxon>Ecdysozoa</taxon>
        <taxon>Nematoda</taxon>
        <taxon>Chromadorea</taxon>
        <taxon>Rhabditida</taxon>
        <taxon>Rhabditina</taxon>
        <taxon>Rhabditomorpha</taxon>
        <taxon>Strongyloidea</taxon>
        <taxon>Strongylidae</taxon>
        <taxon>Oesophagostomum</taxon>
    </lineage>
</organism>
<evidence type="ECO:0000256" key="1">
    <source>
        <dbReference type="SAM" id="MobiDB-lite"/>
    </source>
</evidence>
<dbReference type="OrthoDB" id="5863515at2759"/>
<feature type="compositionally biased region" description="Basic and acidic residues" evidence="1">
    <location>
        <begin position="57"/>
        <end position="108"/>
    </location>
</feature>
<dbReference type="AlphaFoldDB" id="A0A0B1SNB8"/>
<feature type="compositionally biased region" description="Basic and acidic residues" evidence="1">
    <location>
        <begin position="29"/>
        <end position="38"/>
    </location>
</feature>
<proteinExistence type="predicted"/>